<dbReference type="AlphaFoldDB" id="A0A1H9NGP5"/>
<proteinExistence type="predicted"/>
<name>A0A1H9NGP5_9ACTN</name>
<accession>A0A1H9NGP5</accession>
<evidence type="ECO:0000313" key="1">
    <source>
        <dbReference type="EMBL" id="SER34947.1"/>
    </source>
</evidence>
<dbReference type="Proteomes" id="UP000182841">
    <property type="component" value="Unassembled WGS sequence"/>
</dbReference>
<organism evidence="1 2">
    <name type="scientific">Streptomyces qinglanensis</name>
    <dbReference type="NCBI Taxonomy" id="943816"/>
    <lineage>
        <taxon>Bacteria</taxon>
        <taxon>Bacillati</taxon>
        <taxon>Actinomycetota</taxon>
        <taxon>Actinomycetes</taxon>
        <taxon>Kitasatosporales</taxon>
        <taxon>Streptomycetaceae</taxon>
        <taxon>Streptomyces</taxon>
    </lineage>
</organism>
<sequence>MAKVVTRIAAHLTKEHHCGDGTSYKYDLDAHVSASFEKMPPGKACGLSGFSPLTSFEKDAVWQRVAGELDDTWSCVAVRSDGNPLGGPSEEDSLNEGTTLSAFTVTSNRRYLEGFKKSHGRTYADEEEGTRSKVMRCGGEEYLLQVMYPGSESDQDAIRKYSEKHQAGPDSLVKRFEGSVRRALKCEK</sequence>
<reference evidence="2" key="1">
    <citation type="submission" date="2016-10" db="EMBL/GenBank/DDBJ databases">
        <authorList>
            <person name="Varghese N."/>
            <person name="Submissions S."/>
        </authorList>
    </citation>
    <scope>NUCLEOTIDE SEQUENCE [LARGE SCALE GENOMIC DNA]</scope>
    <source>
        <strain evidence="2">CGMCC 4.6825</strain>
    </source>
</reference>
<evidence type="ECO:0000313" key="2">
    <source>
        <dbReference type="Proteomes" id="UP000182841"/>
    </source>
</evidence>
<dbReference type="EMBL" id="FOGO01000001">
    <property type="protein sequence ID" value="SER34947.1"/>
    <property type="molecule type" value="Genomic_DNA"/>
</dbReference>
<gene>
    <name evidence="1" type="ORF">SAMN05421870_101370</name>
</gene>
<dbReference type="RefSeq" id="WP_143081795.1">
    <property type="nucleotide sequence ID" value="NZ_FOGO01000001.1"/>
</dbReference>
<protein>
    <submittedName>
        <fullName evidence="1">Uncharacterized protein</fullName>
    </submittedName>
</protein>
<dbReference type="OrthoDB" id="4121764at2"/>
<keyword evidence="2" id="KW-1185">Reference proteome</keyword>